<dbReference type="EMBL" id="HBUF01346328">
    <property type="protein sequence ID" value="CAG6709710.1"/>
    <property type="molecule type" value="Transcribed_RNA"/>
</dbReference>
<dbReference type="AlphaFoldDB" id="A0A8D8UVR4"/>
<reference evidence="1" key="1">
    <citation type="submission" date="2021-05" db="EMBL/GenBank/DDBJ databases">
        <authorList>
            <person name="Alioto T."/>
            <person name="Alioto T."/>
            <person name="Gomez Garrido J."/>
        </authorList>
    </citation>
    <scope>NUCLEOTIDE SEQUENCE</scope>
</reference>
<protein>
    <submittedName>
        <fullName evidence="1">Uncharacterized protein</fullName>
    </submittedName>
</protein>
<dbReference type="EMBL" id="HBUF01346332">
    <property type="protein sequence ID" value="CAG6709726.1"/>
    <property type="molecule type" value="Transcribed_RNA"/>
</dbReference>
<evidence type="ECO:0000313" key="1">
    <source>
        <dbReference type="EMBL" id="CAG6709722.1"/>
    </source>
</evidence>
<dbReference type="EMBL" id="HBUF01346326">
    <property type="protein sequence ID" value="CAG6709702.1"/>
    <property type="molecule type" value="Transcribed_RNA"/>
</dbReference>
<dbReference type="EMBL" id="HBUF01346327">
    <property type="protein sequence ID" value="CAG6709706.1"/>
    <property type="molecule type" value="Transcribed_RNA"/>
</dbReference>
<organism evidence="1">
    <name type="scientific">Cacopsylla melanoneura</name>
    <dbReference type="NCBI Taxonomy" id="428564"/>
    <lineage>
        <taxon>Eukaryota</taxon>
        <taxon>Metazoa</taxon>
        <taxon>Ecdysozoa</taxon>
        <taxon>Arthropoda</taxon>
        <taxon>Hexapoda</taxon>
        <taxon>Insecta</taxon>
        <taxon>Pterygota</taxon>
        <taxon>Neoptera</taxon>
        <taxon>Paraneoptera</taxon>
        <taxon>Hemiptera</taxon>
        <taxon>Sternorrhyncha</taxon>
        <taxon>Psylloidea</taxon>
        <taxon>Psyllidae</taxon>
        <taxon>Psyllinae</taxon>
        <taxon>Cacopsylla</taxon>
    </lineage>
</organism>
<accession>A0A8D8UVR4</accession>
<dbReference type="EMBL" id="HBUF01346329">
    <property type="protein sequence ID" value="CAG6709714.1"/>
    <property type="molecule type" value="Transcribed_RNA"/>
</dbReference>
<dbReference type="EMBL" id="HBUF01346331">
    <property type="protein sequence ID" value="CAG6709722.1"/>
    <property type="molecule type" value="Transcribed_RNA"/>
</dbReference>
<proteinExistence type="predicted"/>
<sequence>MQTSYVADIQFFRGNNKDIIVKSFSFCKLFEKDIVQHFIFKAPYDISELNLCRRREVEHVARNFHHLEWNEGFIDYQQVSKVICSALGNATEVFVKGLEKVKYLNSILQENVCCNIELLDCPNLKTLKSNISVCNFDNSPVSSLNVYVMKKWLCEYFQNSLTLTSEAIRNCYVKGFFNLSNEELYFLPSSFLTHHFTPDFLQNYYYKFAPHVLRDLNFKKYLSMDSGIDTVN</sequence>
<name>A0A8D8UVR4_9HEMI</name>